<dbReference type="EMBL" id="JABBWK010000010">
    <property type="protein sequence ID" value="KAG1904440.1"/>
    <property type="molecule type" value="Genomic_DNA"/>
</dbReference>
<proteinExistence type="predicted"/>
<name>A0AAD4HNN8_9AGAM</name>
<dbReference type="GeneID" id="64663364"/>
<evidence type="ECO:0000256" key="1">
    <source>
        <dbReference type="SAM" id="MobiDB-lite"/>
    </source>
</evidence>
<reference evidence="2" key="1">
    <citation type="journal article" date="2020" name="New Phytol.">
        <title>Comparative genomics reveals dynamic genome evolution in host specialist ectomycorrhizal fungi.</title>
        <authorList>
            <person name="Lofgren L.A."/>
            <person name="Nguyen N.H."/>
            <person name="Vilgalys R."/>
            <person name="Ruytinx J."/>
            <person name="Liao H.L."/>
            <person name="Branco S."/>
            <person name="Kuo A."/>
            <person name="LaButti K."/>
            <person name="Lipzen A."/>
            <person name="Andreopoulos W."/>
            <person name="Pangilinan J."/>
            <person name="Riley R."/>
            <person name="Hundley H."/>
            <person name="Na H."/>
            <person name="Barry K."/>
            <person name="Grigoriev I.V."/>
            <person name="Stajich J.E."/>
            <person name="Kennedy P.G."/>
        </authorList>
    </citation>
    <scope>NUCLEOTIDE SEQUENCE</scope>
    <source>
        <strain evidence="2">FC203</strain>
    </source>
</reference>
<comment type="caution">
    <text evidence="2">The sequence shown here is derived from an EMBL/GenBank/DDBJ whole genome shotgun (WGS) entry which is preliminary data.</text>
</comment>
<feature type="region of interest" description="Disordered" evidence="1">
    <location>
        <begin position="135"/>
        <end position="167"/>
    </location>
</feature>
<dbReference type="Proteomes" id="UP001195769">
    <property type="component" value="Unassembled WGS sequence"/>
</dbReference>
<feature type="region of interest" description="Disordered" evidence="1">
    <location>
        <begin position="193"/>
        <end position="214"/>
    </location>
</feature>
<evidence type="ECO:0000313" key="3">
    <source>
        <dbReference type="Proteomes" id="UP001195769"/>
    </source>
</evidence>
<organism evidence="2 3">
    <name type="scientific">Suillus fuscotomentosus</name>
    <dbReference type="NCBI Taxonomy" id="1912939"/>
    <lineage>
        <taxon>Eukaryota</taxon>
        <taxon>Fungi</taxon>
        <taxon>Dikarya</taxon>
        <taxon>Basidiomycota</taxon>
        <taxon>Agaricomycotina</taxon>
        <taxon>Agaricomycetes</taxon>
        <taxon>Agaricomycetidae</taxon>
        <taxon>Boletales</taxon>
        <taxon>Suillineae</taxon>
        <taxon>Suillaceae</taxon>
        <taxon>Suillus</taxon>
    </lineage>
</organism>
<sequence length="245" mass="27377">MRLACVAKGVTIESVIPSSHCEFCVIAKHPCNFHLSGSERASRIPDLVNYNVCGPIPTVTPHSKRYFTLFLDDHTHALDLDRCTATTKAWFFLRELHLSRLSPVQMQKLIAALGGGGFLFPGDGHTQGIIPQSIMQQPFPAQPPPQPQPQAQLPQQHTNANPAQLMPYDPPQDLCMEKPVGTKTQHFDDICETEPEDEDETYPTTTRPGRNRNRSQKWFISPDLVQLPPGIIDISHGFLQLLFPP</sequence>
<gene>
    <name evidence="2" type="ORF">F5891DRAFT_1207470</name>
</gene>
<evidence type="ECO:0000313" key="2">
    <source>
        <dbReference type="EMBL" id="KAG1904440.1"/>
    </source>
</evidence>
<protein>
    <submittedName>
        <fullName evidence="2">Uncharacterized protein</fullName>
    </submittedName>
</protein>
<dbReference type="RefSeq" id="XP_041230015.1">
    <property type="nucleotide sequence ID" value="XM_041369066.1"/>
</dbReference>
<dbReference type="AlphaFoldDB" id="A0AAD4HNN8"/>
<keyword evidence="3" id="KW-1185">Reference proteome</keyword>
<accession>A0AAD4HNN8</accession>